<evidence type="ECO:0000313" key="8">
    <source>
        <dbReference type="Proteomes" id="UP001149079"/>
    </source>
</evidence>
<protein>
    <recommendedName>
        <fullName evidence="6">Xylanolytic transcriptional activator regulatory domain-containing protein</fullName>
    </recommendedName>
</protein>
<dbReference type="GO" id="GO:0005634">
    <property type="term" value="C:nucleus"/>
    <property type="evidence" value="ECO:0007669"/>
    <property type="project" value="UniProtKB-SubCell"/>
</dbReference>
<dbReference type="PANTHER" id="PTHR47338">
    <property type="entry name" value="ZN(II)2CYS6 TRANSCRIPTION FACTOR (EUROFUNG)-RELATED"/>
    <property type="match status" value="1"/>
</dbReference>
<dbReference type="Proteomes" id="UP001149079">
    <property type="component" value="Unassembled WGS sequence"/>
</dbReference>
<dbReference type="GeneID" id="81399963"/>
<dbReference type="GO" id="GO:0000981">
    <property type="term" value="F:DNA-binding transcription factor activity, RNA polymerase II-specific"/>
    <property type="evidence" value="ECO:0007669"/>
    <property type="project" value="InterPro"/>
</dbReference>
<dbReference type="OrthoDB" id="270167at2759"/>
<dbReference type="InterPro" id="IPR007219">
    <property type="entry name" value="XnlR_reg_dom"/>
</dbReference>
<gene>
    <name evidence="7" type="ORF">N7515_000049</name>
</gene>
<reference evidence="7" key="2">
    <citation type="journal article" date="2023" name="IMA Fungus">
        <title>Comparative genomic study of the Penicillium genus elucidates a diverse pangenome and 15 lateral gene transfer events.</title>
        <authorList>
            <person name="Petersen C."/>
            <person name="Sorensen T."/>
            <person name="Nielsen M.R."/>
            <person name="Sondergaard T.E."/>
            <person name="Sorensen J.L."/>
            <person name="Fitzpatrick D.A."/>
            <person name="Frisvad J.C."/>
            <person name="Nielsen K.L."/>
        </authorList>
    </citation>
    <scope>NUCLEOTIDE SEQUENCE</scope>
    <source>
        <strain evidence="7">IBT 22155</strain>
    </source>
</reference>
<evidence type="ECO:0000256" key="4">
    <source>
        <dbReference type="ARBA" id="ARBA00023163"/>
    </source>
</evidence>
<feature type="domain" description="Xylanolytic transcriptional activator regulatory" evidence="6">
    <location>
        <begin position="73"/>
        <end position="305"/>
    </location>
</feature>
<keyword evidence="3" id="KW-0805">Transcription regulation</keyword>
<dbReference type="EMBL" id="JAPQKL010000001">
    <property type="protein sequence ID" value="KAJ5145485.1"/>
    <property type="molecule type" value="Genomic_DNA"/>
</dbReference>
<comment type="subcellular location">
    <subcellularLocation>
        <location evidence="1">Nucleus</location>
    </subcellularLocation>
</comment>
<dbReference type="GO" id="GO:0006351">
    <property type="term" value="P:DNA-templated transcription"/>
    <property type="evidence" value="ECO:0007669"/>
    <property type="project" value="InterPro"/>
</dbReference>
<keyword evidence="8" id="KW-1185">Reference proteome</keyword>
<dbReference type="PANTHER" id="PTHR47338:SF20">
    <property type="entry name" value="ZN(II)2CYS6 TRANSCRIPTION FACTOR (EUROFUNG)"/>
    <property type="match status" value="1"/>
</dbReference>
<keyword evidence="2" id="KW-0479">Metal-binding</keyword>
<dbReference type="InterPro" id="IPR050815">
    <property type="entry name" value="TF_fung"/>
</dbReference>
<evidence type="ECO:0000256" key="1">
    <source>
        <dbReference type="ARBA" id="ARBA00004123"/>
    </source>
</evidence>
<dbReference type="GO" id="GO:0003677">
    <property type="term" value="F:DNA binding"/>
    <property type="evidence" value="ECO:0007669"/>
    <property type="project" value="InterPro"/>
</dbReference>
<evidence type="ECO:0000256" key="3">
    <source>
        <dbReference type="ARBA" id="ARBA00023015"/>
    </source>
</evidence>
<evidence type="ECO:0000256" key="5">
    <source>
        <dbReference type="ARBA" id="ARBA00023242"/>
    </source>
</evidence>
<sequence>MVSLDTHTAPQACAACKKRKGAHSSLPSFPAVFFLDHDMFQASRMELPPAGTLLPSYVTTELGDSTQSRQIASHFFSTVHHWMPIVSKRRFLECHLNPLTAYRADAALLCLSMKLVLWTPVTDRSDPRTTTYHAAKRHLHELDLTGCLTLLTLQAAILIAVYEIGHAIYPAAHLSVTACAQYAATLGLGWTQVERGGRSAPWVEMEERRRVWWAIVILERYLSLGWHERPILTDGPASNELLPSDDAAWNAEIEAPNHRMTASPATTSTDINMSPFARLAQAAYLLDCVQRHINDRTMTAKQRDEEAFHLDKALRALMTFTTSEIARRQMRLCCQMALCHRYMVS</sequence>
<dbReference type="AlphaFoldDB" id="A0A9W9HGH2"/>
<dbReference type="RefSeq" id="XP_056525959.1">
    <property type="nucleotide sequence ID" value="XM_056660793.1"/>
</dbReference>
<organism evidence="7 8">
    <name type="scientific">Penicillium bovifimosum</name>
    <dbReference type="NCBI Taxonomy" id="126998"/>
    <lineage>
        <taxon>Eukaryota</taxon>
        <taxon>Fungi</taxon>
        <taxon>Dikarya</taxon>
        <taxon>Ascomycota</taxon>
        <taxon>Pezizomycotina</taxon>
        <taxon>Eurotiomycetes</taxon>
        <taxon>Eurotiomycetidae</taxon>
        <taxon>Eurotiales</taxon>
        <taxon>Aspergillaceae</taxon>
        <taxon>Penicillium</taxon>
    </lineage>
</organism>
<keyword evidence="4" id="KW-0804">Transcription</keyword>
<keyword evidence="5" id="KW-0539">Nucleus</keyword>
<comment type="caution">
    <text evidence="7">The sequence shown here is derived from an EMBL/GenBank/DDBJ whole genome shotgun (WGS) entry which is preliminary data.</text>
</comment>
<dbReference type="Pfam" id="PF04082">
    <property type="entry name" value="Fungal_trans"/>
    <property type="match status" value="1"/>
</dbReference>
<reference evidence="7" key="1">
    <citation type="submission" date="2022-11" db="EMBL/GenBank/DDBJ databases">
        <authorList>
            <person name="Petersen C."/>
        </authorList>
    </citation>
    <scope>NUCLEOTIDE SEQUENCE</scope>
    <source>
        <strain evidence="7">IBT 22155</strain>
    </source>
</reference>
<dbReference type="CDD" id="cd12148">
    <property type="entry name" value="fungal_TF_MHR"/>
    <property type="match status" value="1"/>
</dbReference>
<accession>A0A9W9HGH2</accession>
<proteinExistence type="predicted"/>
<dbReference type="GO" id="GO:0008270">
    <property type="term" value="F:zinc ion binding"/>
    <property type="evidence" value="ECO:0007669"/>
    <property type="project" value="InterPro"/>
</dbReference>
<name>A0A9W9HGH2_9EURO</name>
<evidence type="ECO:0000259" key="6">
    <source>
        <dbReference type="Pfam" id="PF04082"/>
    </source>
</evidence>
<evidence type="ECO:0000313" key="7">
    <source>
        <dbReference type="EMBL" id="KAJ5145485.1"/>
    </source>
</evidence>
<evidence type="ECO:0000256" key="2">
    <source>
        <dbReference type="ARBA" id="ARBA00022723"/>
    </source>
</evidence>